<organism evidence="1 2">
    <name type="scientific">Candidatus Tidjanibacter faecipullorum</name>
    <dbReference type="NCBI Taxonomy" id="2838766"/>
    <lineage>
        <taxon>Bacteria</taxon>
        <taxon>Pseudomonadati</taxon>
        <taxon>Bacteroidota</taxon>
        <taxon>Bacteroidia</taxon>
        <taxon>Bacteroidales</taxon>
        <taxon>Rikenellaceae</taxon>
        <taxon>Tidjanibacter</taxon>
    </lineage>
</organism>
<comment type="caution">
    <text evidence="1">The sequence shown here is derived from an EMBL/GenBank/DDBJ whole genome shotgun (WGS) entry which is preliminary data.</text>
</comment>
<proteinExistence type="predicted"/>
<name>A0A9D2ILU9_9BACT</name>
<dbReference type="Gene3D" id="2.40.70.10">
    <property type="entry name" value="Acid Proteases"/>
    <property type="match status" value="1"/>
</dbReference>
<reference evidence="1" key="1">
    <citation type="journal article" date="2021" name="PeerJ">
        <title>Extensive microbial diversity within the chicken gut microbiome revealed by metagenomics and culture.</title>
        <authorList>
            <person name="Gilroy R."/>
            <person name="Ravi A."/>
            <person name="Getino M."/>
            <person name="Pursley I."/>
            <person name="Horton D.L."/>
            <person name="Alikhan N.F."/>
            <person name="Baker D."/>
            <person name="Gharbi K."/>
            <person name="Hall N."/>
            <person name="Watson M."/>
            <person name="Adriaenssens E.M."/>
            <person name="Foster-Nyarko E."/>
            <person name="Jarju S."/>
            <person name="Secka A."/>
            <person name="Antonio M."/>
            <person name="Oren A."/>
            <person name="Chaudhuri R.R."/>
            <person name="La Ragione R."/>
            <person name="Hildebrand F."/>
            <person name="Pallen M.J."/>
        </authorList>
    </citation>
    <scope>NUCLEOTIDE SEQUENCE</scope>
    <source>
        <strain evidence="1">ChiHjej11B10-19426</strain>
    </source>
</reference>
<dbReference type="InterPro" id="IPR021109">
    <property type="entry name" value="Peptidase_aspartic_dom_sf"/>
</dbReference>
<dbReference type="AlphaFoldDB" id="A0A9D2ILU9"/>
<evidence type="ECO:0000313" key="2">
    <source>
        <dbReference type="Proteomes" id="UP000824014"/>
    </source>
</evidence>
<accession>A0A9D2ILU9</accession>
<protein>
    <recommendedName>
        <fullName evidence="3">Peptidase A2 domain-containing protein</fullName>
    </recommendedName>
</protein>
<dbReference type="EMBL" id="DXCC01000031">
    <property type="protein sequence ID" value="HIZ15868.1"/>
    <property type="molecule type" value="Genomic_DNA"/>
</dbReference>
<evidence type="ECO:0000313" key="1">
    <source>
        <dbReference type="EMBL" id="HIZ15868.1"/>
    </source>
</evidence>
<gene>
    <name evidence="1" type="ORF">H9816_08200</name>
</gene>
<dbReference type="Proteomes" id="UP000824014">
    <property type="component" value="Unassembled WGS sequence"/>
</dbReference>
<sequence length="125" mass="13878">MVLASNVPYVRIRYDGEPFDLLFDSGNVKTDLGTDFARSFPKAVAGLPECHVQRGGFGGMVDLKAVTLPEWTFTLAGVSVTLHDTDVYETDQTLSFYSGSLGCDCILAFRRLTLNYAHMYLRGER</sequence>
<reference evidence="1" key="2">
    <citation type="submission" date="2021-04" db="EMBL/GenBank/DDBJ databases">
        <authorList>
            <person name="Gilroy R."/>
        </authorList>
    </citation>
    <scope>NUCLEOTIDE SEQUENCE</scope>
    <source>
        <strain evidence="1">ChiHjej11B10-19426</strain>
    </source>
</reference>
<evidence type="ECO:0008006" key="3">
    <source>
        <dbReference type="Google" id="ProtNLM"/>
    </source>
</evidence>